<dbReference type="InterPro" id="IPR016181">
    <property type="entry name" value="Acyl_CoA_acyltransferase"/>
</dbReference>
<feature type="binding site" evidence="4">
    <location>
        <begin position="248"/>
        <end position="254"/>
    </location>
    <ligand>
        <name>acetyl-CoA</name>
        <dbReference type="ChEBI" id="CHEBI:57288"/>
        <label>2</label>
    </ligand>
</feature>
<dbReference type="InterPro" id="IPR050276">
    <property type="entry name" value="MshD_Acetyltransferase"/>
</dbReference>
<dbReference type="HAMAP" id="MF_01698">
    <property type="entry name" value="MshD"/>
    <property type="match status" value="1"/>
</dbReference>
<dbReference type="InterPro" id="IPR017813">
    <property type="entry name" value="Mycothiol_AcTrfase"/>
</dbReference>
<dbReference type="Proteomes" id="UP000019225">
    <property type="component" value="Chromosome"/>
</dbReference>
<dbReference type="GO" id="GO:0008999">
    <property type="term" value="F:protein-N-terminal-alanine acetyltransferase activity"/>
    <property type="evidence" value="ECO:0007669"/>
    <property type="project" value="TreeGrafter"/>
</dbReference>
<dbReference type="AlphaFoldDB" id="W5WLX0"/>
<dbReference type="PANTHER" id="PTHR43617">
    <property type="entry name" value="L-AMINO ACID N-ACETYLTRANSFERASE"/>
    <property type="match status" value="1"/>
</dbReference>
<feature type="binding site" evidence="4">
    <location>
        <position position="275"/>
    </location>
    <ligand>
        <name>1D-myo-inositol 2-(L-cysteinylamino)-2-deoxy-alpha-D-glucopyranoside</name>
        <dbReference type="ChEBI" id="CHEBI:58887"/>
    </ligand>
</feature>
<dbReference type="NCBIfam" id="TIGR03448">
    <property type="entry name" value="mycothiol_MshD"/>
    <property type="match status" value="1"/>
</dbReference>
<evidence type="ECO:0000256" key="4">
    <source>
        <dbReference type="HAMAP-Rule" id="MF_01698"/>
    </source>
</evidence>
<evidence type="ECO:0000259" key="5">
    <source>
        <dbReference type="PROSITE" id="PS51186"/>
    </source>
</evidence>
<comment type="subunit">
    <text evidence="4">Monomer.</text>
</comment>
<gene>
    <name evidence="4" type="primary">mshD</name>
    <name evidence="6" type="ORF">KALB_8511</name>
</gene>
<evidence type="ECO:0000256" key="2">
    <source>
        <dbReference type="ARBA" id="ARBA00022737"/>
    </source>
</evidence>
<accession>W5WLX0</accession>
<feature type="domain" description="N-acetyltransferase" evidence="5">
    <location>
        <begin position="160"/>
        <end position="303"/>
    </location>
</feature>
<keyword evidence="1 4" id="KW-0808">Transferase</keyword>
<reference evidence="6 7" key="1">
    <citation type="journal article" date="2014" name="BMC Genomics">
        <title>Complete genome sequence of producer of the glycopeptide antibiotic Aculeximycin Kutzneria albida DSM 43870T, a representative of minor genus of Pseudonocardiaceae.</title>
        <authorList>
            <person name="Rebets Y."/>
            <person name="Tokovenko B."/>
            <person name="Lushchyk I."/>
            <person name="Ruckert C."/>
            <person name="Zaburannyi N."/>
            <person name="Bechthold A."/>
            <person name="Kalinowski J."/>
            <person name="Luzhetskyy A."/>
        </authorList>
    </citation>
    <scope>NUCLEOTIDE SEQUENCE [LARGE SCALE GENOMIC DNA]</scope>
    <source>
        <strain evidence="6">DSM 43870</strain>
    </source>
</reference>
<evidence type="ECO:0000313" key="7">
    <source>
        <dbReference type="Proteomes" id="UP000019225"/>
    </source>
</evidence>
<dbReference type="Gene3D" id="3.40.630.30">
    <property type="match status" value="1"/>
</dbReference>
<dbReference type="Pfam" id="PF00583">
    <property type="entry name" value="Acetyltransf_1"/>
    <property type="match status" value="1"/>
</dbReference>
<organism evidence="6 7">
    <name type="scientific">Kutzneria albida DSM 43870</name>
    <dbReference type="NCBI Taxonomy" id="1449976"/>
    <lineage>
        <taxon>Bacteria</taxon>
        <taxon>Bacillati</taxon>
        <taxon>Actinomycetota</taxon>
        <taxon>Actinomycetes</taxon>
        <taxon>Pseudonocardiales</taxon>
        <taxon>Pseudonocardiaceae</taxon>
        <taxon>Kutzneria</taxon>
    </lineage>
</organism>
<keyword evidence="2 4" id="KW-0677">Repeat</keyword>
<evidence type="ECO:0000313" key="6">
    <source>
        <dbReference type="EMBL" id="AHI01868.1"/>
    </source>
</evidence>
<dbReference type="eggNOG" id="COG0456">
    <property type="taxonomic scope" value="Bacteria"/>
</dbReference>
<keyword evidence="3 4" id="KW-0012">Acyltransferase</keyword>
<protein>
    <recommendedName>
        <fullName evidence="4">Mycothiol acetyltransferase</fullName>
        <shortName evidence="4">MSH acetyltransferase</shortName>
        <ecNumber evidence="4">2.3.1.189</ecNumber>
    </recommendedName>
    <alternativeName>
        <fullName evidence="4">Mycothiol synthase</fullName>
    </alternativeName>
</protein>
<feature type="binding site" evidence="4">
    <location>
        <position position="187"/>
    </location>
    <ligand>
        <name>1D-myo-inositol 2-(L-cysteinylamino)-2-deoxy-alpha-D-glucopyranoside</name>
        <dbReference type="ChEBI" id="CHEBI:58887"/>
    </ligand>
</feature>
<comment type="catalytic activity">
    <reaction evidence="4">
        <text>1D-myo-inositol 2-(L-cysteinylamino)-2-deoxy-alpha-D-glucopyranoside + acetyl-CoA = mycothiol + CoA + H(+)</text>
        <dbReference type="Rhea" id="RHEA:26172"/>
        <dbReference type="ChEBI" id="CHEBI:15378"/>
        <dbReference type="ChEBI" id="CHEBI:16768"/>
        <dbReference type="ChEBI" id="CHEBI:57287"/>
        <dbReference type="ChEBI" id="CHEBI:57288"/>
        <dbReference type="ChEBI" id="CHEBI:58887"/>
        <dbReference type="EC" id="2.3.1.189"/>
    </reaction>
</comment>
<dbReference type="STRING" id="1449976.KALB_8511"/>
<dbReference type="SUPFAM" id="SSF55729">
    <property type="entry name" value="Acyl-CoA N-acyltransferases (Nat)"/>
    <property type="match status" value="1"/>
</dbReference>
<dbReference type="Pfam" id="PF13508">
    <property type="entry name" value="Acetyltransf_7"/>
    <property type="match status" value="1"/>
</dbReference>
<dbReference type="GO" id="GO:0035447">
    <property type="term" value="F:mycothiol synthase activity"/>
    <property type="evidence" value="ECO:0007669"/>
    <property type="project" value="UniProtKB-UniRule"/>
</dbReference>
<comment type="function">
    <text evidence="4">Catalyzes the transfer of acetyl from acetyl-CoA to desacetylmycothiol (Cys-GlcN-Ins) to form mycothiol.</text>
</comment>
<feature type="binding site" evidence="4">
    <location>
        <begin position="241"/>
        <end position="243"/>
    </location>
    <ligand>
        <name>acetyl-CoA</name>
        <dbReference type="ChEBI" id="CHEBI:57288"/>
        <label>2</label>
    </ligand>
</feature>
<dbReference type="PROSITE" id="PS51186">
    <property type="entry name" value="GNAT"/>
    <property type="match status" value="2"/>
</dbReference>
<dbReference type="KEGG" id="kal:KALB_8511"/>
<feature type="domain" description="N-acetyltransferase" evidence="5">
    <location>
        <begin position="19"/>
        <end position="158"/>
    </location>
</feature>
<dbReference type="GO" id="GO:0010125">
    <property type="term" value="P:mycothiol biosynthetic process"/>
    <property type="evidence" value="ECO:0007669"/>
    <property type="project" value="UniProtKB-UniRule"/>
</dbReference>
<dbReference type="PIRSF" id="PIRSF021524">
    <property type="entry name" value="MSH_acetyltransferase"/>
    <property type="match status" value="1"/>
</dbReference>
<evidence type="ECO:0000256" key="1">
    <source>
        <dbReference type="ARBA" id="ARBA00022679"/>
    </source>
</evidence>
<dbReference type="CDD" id="cd04301">
    <property type="entry name" value="NAT_SF"/>
    <property type="match status" value="2"/>
</dbReference>
<feature type="binding site" evidence="4">
    <location>
        <position position="237"/>
    </location>
    <ligand>
        <name>1D-myo-inositol 2-(L-cysteinylamino)-2-deoxy-alpha-D-glucopyranoside</name>
        <dbReference type="ChEBI" id="CHEBI:58887"/>
    </ligand>
</feature>
<comment type="caution">
    <text evidence="4">Lacks conserved residue(s) required for the propagation of feature annotation.</text>
</comment>
<dbReference type="PATRIC" id="fig|1449976.3.peg.8547"/>
<dbReference type="InterPro" id="IPR000182">
    <property type="entry name" value="GNAT_dom"/>
</dbReference>
<keyword evidence="7" id="KW-1185">Reference proteome</keyword>
<feature type="binding site" evidence="4">
    <location>
        <position position="227"/>
    </location>
    <ligand>
        <name>1D-myo-inositol 2-(L-cysteinylamino)-2-deoxy-alpha-D-glucopyranoside</name>
        <dbReference type="ChEBI" id="CHEBI:58887"/>
    </ligand>
</feature>
<feature type="binding site" evidence="4">
    <location>
        <begin position="87"/>
        <end position="89"/>
    </location>
    <ligand>
        <name>acetyl-CoA</name>
        <dbReference type="ChEBI" id="CHEBI:57288"/>
        <label>1</label>
    </ligand>
</feature>
<evidence type="ECO:0000256" key="3">
    <source>
        <dbReference type="ARBA" id="ARBA00023315"/>
    </source>
</evidence>
<proteinExistence type="inferred from homology"/>
<dbReference type="EC" id="2.3.1.189" evidence="4"/>
<dbReference type="HOGENOM" id="CLU_068014_0_0_11"/>
<dbReference type="EMBL" id="CP007155">
    <property type="protein sequence ID" value="AHI01868.1"/>
    <property type="molecule type" value="Genomic_DNA"/>
</dbReference>
<name>W5WLX0_9PSEU</name>
<dbReference type="PANTHER" id="PTHR43617:SF31">
    <property type="entry name" value="MYCOTHIOL ACETYLTRANSFERASE"/>
    <property type="match status" value="1"/>
</dbReference>
<comment type="similarity">
    <text evidence="4">Belongs to the acetyltransferase family. MshD subfamily.</text>
</comment>
<sequence length="303" mass="32979">MDRGAASVVTVVDMRWQDERLTALDVDEVFGVFEAARLADGREGAGGLPSFLTGPGPHLVATESGRTVGYLHLDTAGDSFGNQVAELVVHPAARQRGLGSAMVRALLDRVGDAKLRVWAHGDHPGAAALAASHGFERVRELLRMRWEVGQLPEPVWRPGVTVRTFVPGADEAAVIEVNRRAFSWHPEQGALTVADLERTEAEPWFDPAGFFLAVDAEDRVLGFHWTKVHREREPLGEVYVVGVDPDAQGGGLGKALTLVGLHHLREAGLRRVMLYVESDNTPAVAVYTKLGFGLWDADVQYAR</sequence>